<name>A0A836GKZ4_LEIEN</name>
<feature type="compositionally biased region" description="Low complexity" evidence="1">
    <location>
        <begin position="191"/>
        <end position="202"/>
    </location>
</feature>
<evidence type="ECO:0000256" key="1">
    <source>
        <dbReference type="SAM" id="MobiDB-lite"/>
    </source>
</evidence>
<feature type="compositionally biased region" description="Gly residues" evidence="1">
    <location>
        <begin position="316"/>
        <end position="335"/>
    </location>
</feature>
<keyword evidence="3" id="KW-1185">Reference proteome</keyword>
<feature type="compositionally biased region" description="Polar residues" evidence="1">
    <location>
        <begin position="259"/>
        <end position="275"/>
    </location>
</feature>
<feature type="compositionally biased region" description="Basic and acidic residues" evidence="1">
    <location>
        <begin position="217"/>
        <end position="232"/>
    </location>
</feature>
<dbReference type="OrthoDB" id="267733at2759"/>
<reference evidence="2 3" key="1">
    <citation type="submission" date="2021-02" db="EMBL/GenBank/DDBJ databases">
        <title>Leishmania (Mundinia) enrietti genome sequencing and assembly.</title>
        <authorList>
            <person name="Almutairi H."/>
            <person name="Gatherer D."/>
        </authorList>
    </citation>
    <scope>NUCLEOTIDE SEQUENCE [LARGE SCALE GENOMIC DNA]</scope>
    <source>
        <strain evidence="2">CUR178</strain>
    </source>
</reference>
<feature type="region of interest" description="Disordered" evidence="1">
    <location>
        <begin position="1"/>
        <end position="24"/>
    </location>
</feature>
<evidence type="ECO:0000313" key="3">
    <source>
        <dbReference type="Proteomes" id="UP000674179"/>
    </source>
</evidence>
<feature type="compositionally biased region" description="Basic and acidic residues" evidence="1">
    <location>
        <begin position="134"/>
        <end position="145"/>
    </location>
</feature>
<organism evidence="2 3">
    <name type="scientific">Leishmania enriettii</name>
    <dbReference type="NCBI Taxonomy" id="5663"/>
    <lineage>
        <taxon>Eukaryota</taxon>
        <taxon>Discoba</taxon>
        <taxon>Euglenozoa</taxon>
        <taxon>Kinetoplastea</taxon>
        <taxon>Metakinetoplastina</taxon>
        <taxon>Trypanosomatida</taxon>
        <taxon>Trypanosomatidae</taxon>
        <taxon>Leishmaniinae</taxon>
        <taxon>Leishmania</taxon>
    </lineage>
</organism>
<dbReference type="GeneID" id="94167744"/>
<feature type="compositionally biased region" description="Basic and acidic residues" evidence="1">
    <location>
        <begin position="286"/>
        <end position="296"/>
    </location>
</feature>
<proteinExistence type="predicted"/>
<accession>A0A836GKZ4</accession>
<dbReference type="EMBL" id="JAFHKP010000036">
    <property type="protein sequence ID" value="KAG5465738.1"/>
    <property type="molecule type" value="Genomic_DNA"/>
</dbReference>
<dbReference type="AlphaFoldDB" id="A0A836GKZ4"/>
<sequence length="335" mass="35204">MPKDRRCQSAKRVNRAPTATSKRAAFPLTAASDRDVLQMRTAEGIPDAPNSLHGVARLCIGVDSGSSGGTVHARSERNRAQLRTKGGATKRLRVLAEKGTTGAHSPAKRHKSSAISSLAPAATNTAIAFKRKADKQPEAAKRRENDGDEEEDVELSKAVQAQTLSFLQHLNASSRKAFWELRDVAQGKRYAAAAAATAALPASPSPPSSSKRAAKGSVKEAKKLADDGEELWRVGAPYNPRDQDGDTDGSEGERGATSDCESQVSTSSSEPTWVTDSSGEEEDGGSDDKNGDDGESARVVTGAARQRRTAAPPKRGGSGGGRLFQGGGDGVWDED</sequence>
<feature type="region of interest" description="Disordered" evidence="1">
    <location>
        <begin position="128"/>
        <end position="154"/>
    </location>
</feature>
<comment type="caution">
    <text evidence="2">The sequence shown here is derived from an EMBL/GenBank/DDBJ whole genome shotgun (WGS) entry which is preliminary data.</text>
</comment>
<feature type="region of interest" description="Disordered" evidence="1">
    <location>
        <begin position="98"/>
        <end position="117"/>
    </location>
</feature>
<evidence type="ECO:0000313" key="2">
    <source>
        <dbReference type="EMBL" id="KAG5465738.1"/>
    </source>
</evidence>
<protein>
    <submittedName>
        <fullName evidence="2">Uncharacterized protein</fullName>
    </submittedName>
</protein>
<dbReference type="RefSeq" id="XP_067688337.1">
    <property type="nucleotide sequence ID" value="XM_067832234.1"/>
</dbReference>
<dbReference type="Proteomes" id="UP000674179">
    <property type="component" value="Chromosome 36"/>
</dbReference>
<feature type="region of interest" description="Disordered" evidence="1">
    <location>
        <begin position="190"/>
        <end position="335"/>
    </location>
</feature>
<gene>
    <name evidence="2" type="ORF">CUR178_00450</name>
</gene>
<dbReference type="KEGG" id="lenr:94167744"/>